<evidence type="ECO:0000313" key="7">
    <source>
        <dbReference type="EMBL" id="KAF2460272.1"/>
    </source>
</evidence>
<dbReference type="CDD" id="cd06662">
    <property type="entry name" value="SURF1"/>
    <property type="match status" value="1"/>
</dbReference>
<dbReference type="AlphaFoldDB" id="A0A6A6P915"/>
<evidence type="ECO:0000256" key="3">
    <source>
        <dbReference type="ARBA" id="ARBA00022989"/>
    </source>
</evidence>
<evidence type="ECO:0000256" key="5">
    <source>
        <dbReference type="RuleBase" id="RU363076"/>
    </source>
</evidence>
<feature type="compositionally biased region" description="Basic and acidic residues" evidence="6">
    <location>
        <begin position="197"/>
        <end position="208"/>
    </location>
</feature>
<keyword evidence="3 5" id="KW-1133">Transmembrane helix</keyword>
<dbReference type="InterPro" id="IPR045214">
    <property type="entry name" value="Surf1/Surf4"/>
</dbReference>
<dbReference type="GO" id="GO:0005743">
    <property type="term" value="C:mitochondrial inner membrane"/>
    <property type="evidence" value="ECO:0007669"/>
    <property type="project" value="UniProtKB-SubCell"/>
</dbReference>
<feature type="region of interest" description="Disordered" evidence="6">
    <location>
        <begin position="189"/>
        <end position="235"/>
    </location>
</feature>
<feature type="compositionally biased region" description="Polar residues" evidence="6">
    <location>
        <begin position="226"/>
        <end position="235"/>
    </location>
</feature>
<dbReference type="Pfam" id="PF02104">
    <property type="entry name" value="SURF1"/>
    <property type="match status" value="2"/>
</dbReference>
<name>A0A6A6P915_9PEZI</name>
<feature type="region of interest" description="Disordered" evidence="6">
    <location>
        <begin position="31"/>
        <end position="70"/>
    </location>
</feature>
<reference evidence="7" key="1">
    <citation type="journal article" date="2020" name="Stud. Mycol.">
        <title>101 Dothideomycetes genomes: a test case for predicting lifestyles and emergence of pathogens.</title>
        <authorList>
            <person name="Haridas S."/>
            <person name="Albert R."/>
            <person name="Binder M."/>
            <person name="Bloem J."/>
            <person name="Labutti K."/>
            <person name="Salamov A."/>
            <person name="Andreopoulos B."/>
            <person name="Baker S."/>
            <person name="Barry K."/>
            <person name="Bills G."/>
            <person name="Bluhm B."/>
            <person name="Cannon C."/>
            <person name="Castanera R."/>
            <person name="Culley D."/>
            <person name="Daum C."/>
            <person name="Ezra D."/>
            <person name="Gonzalez J."/>
            <person name="Henrissat B."/>
            <person name="Kuo A."/>
            <person name="Liang C."/>
            <person name="Lipzen A."/>
            <person name="Lutzoni F."/>
            <person name="Magnuson J."/>
            <person name="Mondo S."/>
            <person name="Nolan M."/>
            <person name="Ohm R."/>
            <person name="Pangilinan J."/>
            <person name="Park H.-J."/>
            <person name="Ramirez L."/>
            <person name="Alfaro M."/>
            <person name="Sun H."/>
            <person name="Tritt A."/>
            <person name="Yoshinaga Y."/>
            <person name="Zwiers L.-H."/>
            <person name="Turgeon B."/>
            <person name="Goodwin S."/>
            <person name="Spatafora J."/>
            <person name="Crous P."/>
            <person name="Grigoriev I."/>
        </authorList>
    </citation>
    <scope>NUCLEOTIDE SEQUENCE</scope>
    <source>
        <strain evidence="7">ATCC 16933</strain>
    </source>
</reference>
<dbReference type="PROSITE" id="PS50895">
    <property type="entry name" value="SURF1"/>
    <property type="match status" value="1"/>
</dbReference>
<accession>A0A6A6P915</accession>
<dbReference type="PANTHER" id="PTHR23427:SF2">
    <property type="entry name" value="SURFEIT LOCUS PROTEIN 1"/>
    <property type="match status" value="1"/>
</dbReference>
<evidence type="ECO:0000256" key="2">
    <source>
        <dbReference type="ARBA" id="ARBA00022692"/>
    </source>
</evidence>
<evidence type="ECO:0000256" key="6">
    <source>
        <dbReference type="SAM" id="MobiDB-lite"/>
    </source>
</evidence>
<evidence type="ECO:0000256" key="1">
    <source>
        <dbReference type="ARBA" id="ARBA00004370"/>
    </source>
</evidence>
<gene>
    <name evidence="7" type="ORF">BDY21DRAFT_334872</name>
</gene>
<organism evidence="7 8">
    <name type="scientific">Lineolata rhizophorae</name>
    <dbReference type="NCBI Taxonomy" id="578093"/>
    <lineage>
        <taxon>Eukaryota</taxon>
        <taxon>Fungi</taxon>
        <taxon>Dikarya</taxon>
        <taxon>Ascomycota</taxon>
        <taxon>Pezizomycotina</taxon>
        <taxon>Dothideomycetes</taxon>
        <taxon>Dothideomycetes incertae sedis</taxon>
        <taxon>Lineolatales</taxon>
        <taxon>Lineolataceae</taxon>
        <taxon>Lineolata</taxon>
    </lineage>
</organism>
<keyword evidence="8" id="KW-1185">Reference proteome</keyword>
<keyword evidence="5" id="KW-0496">Mitochondrion</keyword>
<comment type="similarity">
    <text evidence="5">Belongs to the SURF1 family.</text>
</comment>
<evidence type="ECO:0000256" key="4">
    <source>
        <dbReference type="ARBA" id="ARBA00023136"/>
    </source>
</evidence>
<dbReference type="PANTHER" id="PTHR23427">
    <property type="entry name" value="SURFEIT LOCUS PROTEIN"/>
    <property type="match status" value="1"/>
</dbReference>
<keyword evidence="2 5" id="KW-0812">Transmembrane</keyword>
<keyword evidence="4 5" id="KW-0472">Membrane</keyword>
<sequence length="385" mass="43740">MTKSKIFRQIAQFDVSSSQIPFLAPFRRRRRPQCLRSRPNASPDGNNRTAQRRFHQPADNPEWKSPLDAPPRLVRVGRKQNPWGLLILGAMPVTAFILGTWQVKRLSWKTELLAELEDRLARPPMPLPPRVNPDALAEFDHRRVTASGRFRHDKEMLIGPRIMDGQNGYYVVTPLERGHLKGLEEEEVLAQAEETESERAARRREGGTARRVTSTRTRETGSSGGENSSKATDGTRATTTVLVNRGWIPKAMGDQRARAPEALPTGEVEIEGMLREPWKKNMFTPDNKPETGEFLFPDVKQMAELTGSQPVWVEETMEPDLLVQYDREAKGIPVGRAAEVNVRNNHAQYVATWYALGIATSYMFYLLVRKPPADVARRVRQSRNW</sequence>
<dbReference type="EMBL" id="MU001673">
    <property type="protein sequence ID" value="KAF2460272.1"/>
    <property type="molecule type" value="Genomic_DNA"/>
</dbReference>
<protein>
    <recommendedName>
        <fullName evidence="5">SURF1-like protein</fullName>
    </recommendedName>
</protein>
<keyword evidence="5" id="KW-0999">Mitochondrion inner membrane</keyword>
<dbReference type="InterPro" id="IPR002994">
    <property type="entry name" value="Surf1/Shy1"/>
</dbReference>
<comment type="subcellular location">
    <subcellularLocation>
        <location evidence="1">Membrane</location>
    </subcellularLocation>
    <subcellularLocation>
        <location evidence="5">Mitochondrion inner membrane</location>
        <topology evidence="5">Multi-pass membrane protein</topology>
    </subcellularLocation>
</comment>
<evidence type="ECO:0000313" key="8">
    <source>
        <dbReference type="Proteomes" id="UP000799766"/>
    </source>
</evidence>
<proteinExistence type="inferred from homology"/>
<dbReference type="Proteomes" id="UP000799766">
    <property type="component" value="Unassembled WGS sequence"/>
</dbReference>
<comment type="function">
    <text evidence="5">Probably involved in the biogenesis of the COX complex.</text>
</comment>
<feature type="transmembrane region" description="Helical" evidence="5">
    <location>
        <begin position="82"/>
        <end position="101"/>
    </location>
</feature>
<dbReference type="OrthoDB" id="10040024at2759"/>
<dbReference type="GO" id="GO:0033617">
    <property type="term" value="P:mitochondrial respiratory chain complex IV assembly"/>
    <property type="evidence" value="ECO:0007669"/>
    <property type="project" value="TreeGrafter"/>
</dbReference>
<feature type="transmembrane region" description="Helical" evidence="5">
    <location>
        <begin position="351"/>
        <end position="368"/>
    </location>
</feature>